<keyword evidence="2" id="KW-1185">Reference proteome</keyword>
<gene>
    <name evidence="1" type="ORF">LPJ66_003808</name>
</gene>
<evidence type="ECO:0000313" key="2">
    <source>
        <dbReference type="Proteomes" id="UP001150581"/>
    </source>
</evidence>
<proteinExistence type="predicted"/>
<comment type="caution">
    <text evidence="1">The sequence shown here is derived from an EMBL/GenBank/DDBJ whole genome shotgun (WGS) entry which is preliminary data.</text>
</comment>
<dbReference type="Proteomes" id="UP001150581">
    <property type="component" value="Unassembled WGS sequence"/>
</dbReference>
<protein>
    <submittedName>
        <fullName evidence="1">Uncharacterized protein</fullName>
    </submittedName>
</protein>
<accession>A0ACC1IJR9</accession>
<evidence type="ECO:0000313" key="1">
    <source>
        <dbReference type="EMBL" id="KAJ1896746.1"/>
    </source>
</evidence>
<sequence>MGYRLSVSLTESELQRQKNAEEMLIRLDLRGKADLIMLIIISTVYSFDFLAVVYTVWNRKYASIKSKNVIIMVLIMVVSVVWFVGDLQSNGHLLLAGTHLMDCKAFGL</sequence>
<dbReference type="EMBL" id="JANBPG010000409">
    <property type="protein sequence ID" value="KAJ1896746.1"/>
    <property type="molecule type" value="Genomic_DNA"/>
</dbReference>
<name>A0ACC1IJR9_9FUNG</name>
<organism evidence="1 2">
    <name type="scientific">Kickxella alabastrina</name>
    <dbReference type="NCBI Taxonomy" id="61397"/>
    <lineage>
        <taxon>Eukaryota</taxon>
        <taxon>Fungi</taxon>
        <taxon>Fungi incertae sedis</taxon>
        <taxon>Zoopagomycota</taxon>
        <taxon>Kickxellomycotina</taxon>
        <taxon>Kickxellomycetes</taxon>
        <taxon>Kickxellales</taxon>
        <taxon>Kickxellaceae</taxon>
        <taxon>Kickxella</taxon>
    </lineage>
</organism>
<reference evidence="1" key="1">
    <citation type="submission" date="2022-07" db="EMBL/GenBank/DDBJ databases">
        <title>Phylogenomic reconstructions and comparative analyses of Kickxellomycotina fungi.</title>
        <authorList>
            <person name="Reynolds N.K."/>
            <person name="Stajich J.E."/>
            <person name="Barry K."/>
            <person name="Grigoriev I.V."/>
            <person name="Crous P."/>
            <person name="Smith M.E."/>
        </authorList>
    </citation>
    <scope>NUCLEOTIDE SEQUENCE</scope>
    <source>
        <strain evidence="1">Benny 63K</strain>
    </source>
</reference>